<accession>A0A087TZY1</accession>
<evidence type="ECO:0000313" key="1">
    <source>
        <dbReference type="EMBL" id="KFM70670.1"/>
    </source>
</evidence>
<keyword evidence="2" id="KW-1185">Reference proteome</keyword>
<gene>
    <name evidence="1" type="ORF">X975_20495</name>
</gene>
<name>A0A087TZY1_STEMI</name>
<proteinExistence type="predicted"/>
<reference evidence="1 2" key="1">
    <citation type="submission" date="2013-11" db="EMBL/GenBank/DDBJ databases">
        <title>Genome sequencing of Stegodyphus mimosarum.</title>
        <authorList>
            <person name="Bechsgaard J."/>
        </authorList>
    </citation>
    <scope>NUCLEOTIDE SEQUENCE [LARGE SCALE GENOMIC DNA]</scope>
</reference>
<dbReference type="AlphaFoldDB" id="A0A087TZY1"/>
<organism evidence="1 2">
    <name type="scientific">Stegodyphus mimosarum</name>
    <name type="common">African social velvet spider</name>
    <dbReference type="NCBI Taxonomy" id="407821"/>
    <lineage>
        <taxon>Eukaryota</taxon>
        <taxon>Metazoa</taxon>
        <taxon>Ecdysozoa</taxon>
        <taxon>Arthropoda</taxon>
        <taxon>Chelicerata</taxon>
        <taxon>Arachnida</taxon>
        <taxon>Araneae</taxon>
        <taxon>Araneomorphae</taxon>
        <taxon>Entelegynae</taxon>
        <taxon>Eresoidea</taxon>
        <taxon>Eresidae</taxon>
        <taxon>Stegodyphus</taxon>
    </lineage>
</organism>
<sequence>MMQEELIALKDNIQAQLLFKTHECLKLWKSHLIETPQNKSCYRTNIIDFPL</sequence>
<feature type="non-terminal residue" evidence="1">
    <location>
        <position position="51"/>
    </location>
</feature>
<protein>
    <submittedName>
        <fullName evidence="1">Uncharacterized protein</fullName>
    </submittedName>
</protein>
<evidence type="ECO:0000313" key="2">
    <source>
        <dbReference type="Proteomes" id="UP000054359"/>
    </source>
</evidence>
<dbReference type="EMBL" id="KK117509">
    <property type="protein sequence ID" value="KFM70670.1"/>
    <property type="molecule type" value="Genomic_DNA"/>
</dbReference>
<dbReference type="Proteomes" id="UP000054359">
    <property type="component" value="Unassembled WGS sequence"/>
</dbReference>